<dbReference type="CDD" id="cd01292">
    <property type="entry name" value="metallo-dependent_hydrolases"/>
    <property type="match status" value="1"/>
</dbReference>
<dbReference type="GO" id="GO:0016831">
    <property type="term" value="F:carboxy-lyase activity"/>
    <property type="evidence" value="ECO:0007669"/>
    <property type="project" value="InterPro"/>
</dbReference>
<dbReference type="GO" id="GO:0019748">
    <property type="term" value="P:secondary metabolic process"/>
    <property type="evidence" value="ECO:0007669"/>
    <property type="project" value="TreeGrafter"/>
</dbReference>
<dbReference type="Gene3D" id="3.20.20.140">
    <property type="entry name" value="Metal-dependent hydrolases"/>
    <property type="match status" value="1"/>
</dbReference>
<dbReference type="PANTHER" id="PTHR21240">
    <property type="entry name" value="2-AMINO-3-CARBOXYLMUCONATE-6-SEMIALDEHYDE DECARBOXYLASE"/>
    <property type="match status" value="1"/>
</dbReference>
<dbReference type="GO" id="GO:0016787">
    <property type="term" value="F:hydrolase activity"/>
    <property type="evidence" value="ECO:0007669"/>
    <property type="project" value="InterPro"/>
</dbReference>
<accession>A0A0F9QM26</accession>
<dbReference type="InterPro" id="IPR006680">
    <property type="entry name" value="Amidohydro-rel"/>
</dbReference>
<feature type="domain" description="Amidohydrolase-related" evidence="2">
    <location>
        <begin position="11"/>
        <end position="284"/>
    </location>
</feature>
<evidence type="ECO:0000256" key="1">
    <source>
        <dbReference type="ARBA" id="ARBA00023239"/>
    </source>
</evidence>
<dbReference type="SUPFAM" id="SSF51556">
    <property type="entry name" value="Metallo-dependent hydrolases"/>
    <property type="match status" value="1"/>
</dbReference>
<gene>
    <name evidence="3" type="ORF">LCGC14_0702580</name>
</gene>
<dbReference type="InterPro" id="IPR032465">
    <property type="entry name" value="ACMSD"/>
</dbReference>
<dbReference type="AlphaFoldDB" id="A0A0F9QM26"/>
<sequence length="286" mass="34670">MTFSHDDFEYIDAHTHFFPPQIFKAIWNFFEKPDENGNILGWPINYKLQTKELVQFLESQNIKAFTTYNYAHKHGIADYINEWIKDFCINYKNAIPFGCVWPDDKDKFEYIRKIIDDYNFFGIKIQPLVQNFYPDDERMYKIYNLIVDRGKWICFHAGTAPYRNKFVGYKNFMKFYEKFPNMNVIIAHMGAFEYREFLDLLDRYENLYLDTTMIFIPDNIFPERKAKRPKTEDLISYQDRILYGSDFPNIPYEYKLSTKGLLELELPKKLYEKIFFYNAKRLFKVL</sequence>
<reference evidence="3" key="1">
    <citation type="journal article" date="2015" name="Nature">
        <title>Complex archaea that bridge the gap between prokaryotes and eukaryotes.</title>
        <authorList>
            <person name="Spang A."/>
            <person name="Saw J.H."/>
            <person name="Jorgensen S.L."/>
            <person name="Zaremba-Niedzwiedzka K."/>
            <person name="Martijn J."/>
            <person name="Lind A.E."/>
            <person name="van Eijk R."/>
            <person name="Schleper C."/>
            <person name="Guy L."/>
            <person name="Ettema T.J."/>
        </authorList>
    </citation>
    <scope>NUCLEOTIDE SEQUENCE</scope>
</reference>
<dbReference type="GO" id="GO:0005737">
    <property type="term" value="C:cytoplasm"/>
    <property type="evidence" value="ECO:0007669"/>
    <property type="project" value="TreeGrafter"/>
</dbReference>
<proteinExistence type="predicted"/>
<dbReference type="InterPro" id="IPR032466">
    <property type="entry name" value="Metal_Hydrolase"/>
</dbReference>
<organism evidence="3">
    <name type="scientific">marine sediment metagenome</name>
    <dbReference type="NCBI Taxonomy" id="412755"/>
    <lineage>
        <taxon>unclassified sequences</taxon>
        <taxon>metagenomes</taxon>
        <taxon>ecological metagenomes</taxon>
    </lineage>
</organism>
<dbReference type="EMBL" id="LAZR01001507">
    <property type="protein sequence ID" value="KKN43499.1"/>
    <property type="molecule type" value="Genomic_DNA"/>
</dbReference>
<dbReference type="PANTHER" id="PTHR21240:SF28">
    <property type="entry name" value="ISO-OROTATE DECARBOXYLASE (EUROFUNG)"/>
    <property type="match status" value="1"/>
</dbReference>
<evidence type="ECO:0000259" key="2">
    <source>
        <dbReference type="Pfam" id="PF04909"/>
    </source>
</evidence>
<dbReference type="Pfam" id="PF04909">
    <property type="entry name" value="Amidohydro_2"/>
    <property type="match status" value="1"/>
</dbReference>
<name>A0A0F9QM26_9ZZZZ</name>
<comment type="caution">
    <text evidence="3">The sequence shown here is derived from an EMBL/GenBank/DDBJ whole genome shotgun (WGS) entry which is preliminary data.</text>
</comment>
<evidence type="ECO:0000313" key="3">
    <source>
        <dbReference type="EMBL" id="KKN43499.1"/>
    </source>
</evidence>
<protein>
    <recommendedName>
        <fullName evidence="2">Amidohydrolase-related domain-containing protein</fullName>
    </recommendedName>
</protein>
<keyword evidence="1" id="KW-0456">Lyase</keyword>